<evidence type="ECO:0000313" key="5">
    <source>
        <dbReference type="EMBL" id="RHY98538.1"/>
    </source>
</evidence>
<dbReference type="PANTHER" id="PTHR10127:SF850">
    <property type="entry name" value="METALLOENDOPEPTIDASE"/>
    <property type="match status" value="1"/>
</dbReference>
<evidence type="ECO:0000313" key="7">
    <source>
        <dbReference type="Proteomes" id="UP000285430"/>
    </source>
</evidence>
<dbReference type="VEuPathDB" id="FungiDB:H257_03327"/>
<dbReference type="SUPFAM" id="SSF55486">
    <property type="entry name" value="Metalloproteases ('zincins'), catalytic domain"/>
    <property type="match status" value="1"/>
</dbReference>
<accession>A0A3R6Y275</accession>
<comment type="caution">
    <text evidence="6">The sequence shown here is derived from an EMBL/GenBank/DDBJ whole genome shotgun (WGS) entry which is preliminary data.</text>
</comment>
<dbReference type="GO" id="GO:0004222">
    <property type="term" value="F:metalloendopeptidase activity"/>
    <property type="evidence" value="ECO:0007669"/>
    <property type="project" value="UniProtKB-UniRule"/>
</dbReference>
<dbReference type="EC" id="3.4.24.-" evidence="2"/>
<evidence type="ECO:0000256" key="2">
    <source>
        <dbReference type="RuleBase" id="RU361183"/>
    </source>
</evidence>
<dbReference type="Gene3D" id="3.40.390.10">
    <property type="entry name" value="Collagenase (Catalytic Domain)"/>
    <property type="match status" value="1"/>
</dbReference>
<dbReference type="GO" id="GO:0008270">
    <property type="term" value="F:zinc ion binding"/>
    <property type="evidence" value="ECO:0007669"/>
    <property type="project" value="UniProtKB-UniRule"/>
</dbReference>
<dbReference type="Proteomes" id="UP000285430">
    <property type="component" value="Unassembled WGS sequence"/>
</dbReference>
<dbReference type="SMART" id="SM00235">
    <property type="entry name" value="ZnMc"/>
    <property type="match status" value="1"/>
</dbReference>
<feature type="chain" id="PRO_5035951242" description="Metalloendopeptidase" evidence="2">
    <location>
        <begin position="19"/>
        <end position="357"/>
    </location>
</feature>
<feature type="binding site" evidence="1">
    <location>
        <position position="214"/>
    </location>
    <ligand>
        <name>Zn(2+)</name>
        <dbReference type="ChEBI" id="CHEBI:29105"/>
        <note>catalytic</note>
    </ligand>
</feature>
<name>A0A3R6Y275_APHAT</name>
<keyword evidence="1 2" id="KW-0862">Zinc</keyword>
<evidence type="ECO:0000259" key="4">
    <source>
        <dbReference type="PROSITE" id="PS51864"/>
    </source>
</evidence>
<dbReference type="EMBL" id="QUTG01001872">
    <property type="protein sequence ID" value="RHY98538.1"/>
    <property type="molecule type" value="Genomic_DNA"/>
</dbReference>
<feature type="region of interest" description="Disordered" evidence="3">
    <location>
        <begin position="337"/>
        <end position="357"/>
    </location>
</feature>
<evidence type="ECO:0000256" key="3">
    <source>
        <dbReference type="SAM" id="MobiDB-lite"/>
    </source>
</evidence>
<dbReference type="AlphaFoldDB" id="A0A3R6Y275"/>
<dbReference type="PRINTS" id="PR00480">
    <property type="entry name" value="ASTACIN"/>
</dbReference>
<feature type="signal peptide" evidence="2">
    <location>
        <begin position="1"/>
        <end position="18"/>
    </location>
</feature>
<comment type="cofactor">
    <cofactor evidence="1 2">
        <name>Zn(2+)</name>
        <dbReference type="ChEBI" id="CHEBI:29105"/>
    </cofactor>
    <text evidence="1 2">Binds 1 zinc ion per subunit.</text>
</comment>
<proteinExistence type="predicted"/>
<dbReference type="PROSITE" id="PS51864">
    <property type="entry name" value="ASTACIN"/>
    <property type="match status" value="1"/>
</dbReference>
<protein>
    <recommendedName>
        <fullName evidence="2">Metalloendopeptidase</fullName>
        <ecNumber evidence="2">3.4.24.-</ecNumber>
    </recommendedName>
</protein>
<dbReference type="InterPro" id="IPR006026">
    <property type="entry name" value="Peptidase_Metallo"/>
</dbReference>
<dbReference type="PANTHER" id="PTHR10127">
    <property type="entry name" value="DISCOIDIN, CUB, EGF, LAMININ , AND ZINC METALLOPROTEASE DOMAIN CONTAINING"/>
    <property type="match status" value="1"/>
</dbReference>
<dbReference type="InterPro" id="IPR024079">
    <property type="entry name" value="MetalloPept_cat_dom_sf"/>
</dbReference>
<gene>
    <name evidence="5" type="ORF">DYB35_010953</name>
    <name evidence="6" type="ORF">DYB37_013135</name>
</gene>
<reference evidence="7 8" key="1">
    <citation type="submission" date="2018-08" db="EMBL/GenBank/DDBJ databases">
        <title>Aphanomyces genome sequencing and annotation.</title>
        <authorList>
            <person name="Minardi D."/>
            <person name="Oidtmann B."/>
            <person name="Van Der Giezen M."/>
            <person name="Studholme D.J."/>
        </authorList>
    </citation>
    <scope>NUCLEOTIDE SEQUENCE [LARGE SCALE GENOMIC DNA]</scope>
    <source>
        <strain evidence="6 7">Da</strain>
        <strain evidence="5 8">Sv</strain>
    </source>
</reference>
<feature type="binding site" evidence="1">
    <location>
        <position position="204"/>
    </location>
    <ligand>
        <name>Zn(2+)</name>
        <dbReference type="ChEBI" id="CHEBI:29105"/>
        <note>catalytic</note>
    </ligand>
</feature>
<dbReference type="GO" id="GO:0006508">
    <property type="term" value="P:proteolysis"/>
    <property type="evidence" value="ECO:0007669"/>
    <property type="project" value="UniProtKB-KW"/>
</dbReference>
<keyword evidence="1 2" id="KW-0645">Protease</keyword>
<organism evidence="6 7">
    <name type="scientific">Aphanomyces astaci</name>
    <name type="common">Crayfish plague agent</name>
    <dbReference type="NCBI Taxonomy" id="112090"/>
    <lineage>
        <taxon>Eukaryota</taxon>
        <taxon>Sar</taxon>
        <taxon>Stramenopiles</taxon>
        <taxon>Oomycota</taxon>
        <taxon>Saprolegniomycetes</taxon>
        <taxon>Saprolegniales</taxon>
        <taxon>Verrucalvaceae</taxon>
        <taxon>Aphanomyces</taxon>
    </lineage>
</organism>
<feature type="domain" description="Peptidase M12A" evidence="4">
    <location>
        <begin position="96"/>
        <end position="322"/>
    </location>
</feature>
<feature type="binding site" evidence="1">
    <location>
        <position position="208"/>
    </location>
    <ligand>
        <name>Zn(2+)</name>
        <dbReference type="ChEBI" id="CHEBI:29105"/>
        <note>catalytic</note>
    </ligand>
</feature>
<comment type="caution">
    <text evidence="1">Lacks conserved residue(s) required for the propagation of feature annotation.</text>
</comment>
<keyword evidence="1 2" id="KW-0479">Metal-binding</keyword>
<dbReference type="EMBL" id="QUTH01001443">
    <property type="protein sequence ID" value="RHZ30516.1"/>
    <property type="molecule type" value="Genomic_DNA"/>
</dbReference>
<evidence type="ECO:0000256" key="1">
    <source>
        <dbReference type="PROSITE-ProRule" id="PRU01211"/>
    </source>
</evidence>
<dbReference type="Pfam" id="PF01400">
    <property type="entry name" value="Astacin"/>
    <property type="match status" value="1"/>
</dbReference>
<keyword evidence="2" id="KW-0732">Signal</keyword>
<sequence>MKVLSAVIVVGAAASVGALSPSKGSCITREVGIIKAGTYIPNNHVLTAWGMVGVHGHIYVRCDNGVLTCRQDNGIADAMEMPKVNCEKANANRKLGVMIDPEKILLWPNQTMCYSYDSKFSKDKMKLMKEGWEHLKLTGLTFMTVKACKKHPNKKALCGGCKNFVSIRNDKPGCFAAVGYQAKGGQNFNIHDDCFAPGYGRFVHEVFHSLGIYHEHVHAKRNIIIIPSELKVARNNYMMKIDSVHTKYDEKSIMHYSQAAGVCIPQQKYKDVKFCDIVESEAQGCVEPLPKHCDKDASSVLGQRKGMSDEDIATVKAMYGCTQTGKEATIWELQNEQKAAAKKGKKGDDDDDDDDQI</sequence>
<evidence type="ECO:0000313" key="6">
    <source>
        <dbReference type="EMBL" id="RHZ30516.1"/>
    </source>
</evidence>
<dbReference type="Proteomes" id="UP000285712">
    <property type="component" value="Unassembled WGS sequence"/>
</dbReference>
<keyword evidence="1 2" id="KW-0482">Metalloprotease</keyword>
<feature type="active site" evidence="1">
    <location>
        <position position="205"/>
    </location>
</feature>
<dbReference type="InterPro" id="IPR001506">
    <property type="entry name" value="Peptidase_M12A"/>
</dbReference>
<evidence type="ECO:0000313" key="8">
    <source>
        <dbReference type="Proteomes" id="UP000285712"/>
    </source>
</evidence>
<keyword evidence="1 2" id="KW-0378">Hydrolase</keyword>